<dbReference type="Gene3D" id="1.20.1070.10">
    <property type="entry name" value="Rhodopsin 7-helix transmembrane proteins"/>
    <property type="match status" value="1"/>
</dbReference>
<dbReference type="Pfam" id="PF00001">
    <property type="entry name" value="7tm_1"/>
    <property type="match status" value="1"/>
</dbReference>
<keyword evidence="10" id="KW-0807">Transducer</keyword>
<dbReference type="PROSITE" id="PS50262">
    <property type="entry name" value="G_PROTEIN_RECEP_F1_2"/>
    <property type="match status" value="1"/>
</dbReference>
<comment type="subcellular location">
    <subcellularLocation>
        <location evidence="1">Cell membrane</location>
        <topology evidence="1">Multi-pass membrane protein</topology>
    </subcellularLocation>
</comment>
<dbReference type="EMBL" id="JADWDJ010000024">
    <property type="protein sequence ID" value="KAG5261148.1"/>
    <property type="molecule type" value="Genomic_DNA"/>
</dbReference>
<comment type="caution">
    <text evidence="15">The sequence shown here is derived from an EMBL/GenBank/DDBJ whole genome shotgun (WGS) entry which is preliminary data.</text>
</comment>
<evidence type="ECO:0000313" key="16">
    <source>
        <dbReference type="Proteomes" id="UP000823561"/>
    </source>
</evidence>
<evidence type="ECO:0000256" key="4">
    <source>
        <dbReference type="ARBA" id="ARBA00022692"/>
    </source>
</evidence>
<feature type="transmembrane region" description="Helical" evidence="13">
    <location>
        <begin position="130"/>
        <end position="150"/>
    </location>
</feature>
<keyword evidence="5 13" id="KW-1133">Transmembrane helix</keyword>
<dbReference type="GO" id="GO:0004974">
    <property type="term" value="F:leukotriene receptor activity"/>
    <property type="evidence" value="ECO:0007669"/>
    <property type="project" value="InterPro"/>
</dbReference>
<keyword evidence="7 13" id="KW-0472">Membrane</keyword>
<dbReference type="GO" id="GO:0007200">
    <property type="term" value="P:phospholipase C-activating G protein-coupled receptor signaling pathway"/>
    <property type="evidence" value="ECO:0007669"/>
    <property type="project" value="TreeGrafter"/>
</dbReference>
<reference evidence="15" key="1">
    <citation type="submission" date="2020-10" db="EMBL/GenBank/DDBJ databases">
        <title>Chromosome-scale genome assembly of the Allis shad, Alosa alosa.</title>
        <authorList>
            <person name="Margot Z."/>
            <person name="Christophe K."/>
            <person name="Cabau C."/>
            <person name="Louis A."/>
            <person name="Berthelot C."/>
            <person name="Parey E."/>
            <person name="Roest Crollius H."/>
            <person name="Montfort J."/>
            <person name="Robinson-Rechavi M."/>
            <person name="Bucao C."/>
            <person name="Bouchez O."/>
            <person name="Gislard M."/>
            <person name="Lluch J."/>
            <person name="Milhes M."/>
            <person name="Lampietro C."/>
            <person name="Lopez Roques C."/>
            <person name="Donnadieu C."/>
            <person name="Braasch I."/>
            <person name="Desvignes T."/>
            <person name="Postlethwait J."/>
            <person name="Bobe J."/>
            <person name="Guiguen Y."/>
        </authorList>
    </citation>
    <scope>NUCLEOTIDE SEQUENCE</scope>
    <source>
        <strain evidence="15">M-15738</strain>
        <tissue evidence="15">Blood</tissue>
    </source>
</reference>
<keyword evidence="2" id="KW-1003">Cell membrane</keyword>
<feature type="compositionally biased region" description="Low complexity" evidence="12">
    <location>
        <begin position="321"/>
        <end position="331"/>
    </location>
</feature>
<feature type="domain" description="G-protein coupled receptors family 1 profile" evidence="14">
    <location>
        <begin position="70"/>
        <end position="288"/>
    </location>
</feature>
<dbReference type="InterPro" id="IPR000826">
    <property type="entry name" value="Formyl_rcpt-rel"/>
</dbReference>
<feature type="transmembrane region" description="Helical" evidence="13">
    <location>
        <begin position="170"/>
        <end position="192"/>
    </location>
</feature>
<keyword evidence="8" id="KW-0675">Receptor</keyword>
<evidence type="ECO:0000256" key="5">
    <source>
        <dbReference type="ARBA" id="ARBA00022989"/>
    </source>
</evidence>
<name>A0AAV6FEE4_9TELE</name>
<evidence type="ECO:0000259" key="14">
    <source>
        <dbReference type="PROSITE" id="PS50262"/>
    </source>
</evidence>
<evidence type="ECO:0000256" key="10">
    <source>
        <dbReference type="ARBA" id="ARBA00023224"/>
    </source>
</evidence>
<evidence type="ECO:0000256" key="6">
    <source>
        <dbReference type="ARBA" id="ARBA00023040"/>
    </source>
</evidence>
<evidence type="ECO:0000256" key="12">
    <source>
        <dbReference type="SAM" id="MobiDB-lite"/>
    </source>
</evidence>
<dbReference type="PRINTS" id="PR01476">
    <property type="entry name" value="LTBRECEPTOR"/>
</dbReference>
<gene>
    <name evidence="15" type="ORF">AALO_G00300570</name>
</gene>
<feature type="transmembrane region" description="Helical" evidence="13">
    <location>
        <begin position="51"/>
        <end position="79"/>
    </location>
</feature>
<keyword evidence="16" id="KW-1185">Reference proteome</keyword>
<protein>
    <recommendedName>
        <fullName evidence="14">G-protein coupled receptors family 1 profile domain-containing protein</fullName>
    </recommendedName>
</protein>
<keyword evidence="3" id="KW-0597">Phosphoprotein</keyword>
<dbReference type="FunFam" id="1.20.1070.10:FF:000109">
    <property type="entry name" value="Leukotriene B4 receptor"/>
    <property type="match status" value="1"/>
</dbReference>
<dbReference type="PANTHER" id="PTHR24225">
    <property type="entry name" value="CHEMOTACTIC RECEPTOR"/>
    <property type="match status" value="1"/>
</dbReference>
<dbReference type="InterPro" id="IPR003981">
    <property type="entry name" value="Leukotriene_B4_rcpt"/>
</dbReference>
<evidence type="ECO:0000256" key="13">
    <source>
        <dbReference type="SAM" id="Phobius"/>
    </source>
</evidence>
<evidence type="ECO:0000256" key="2">
    <source>
        <dbReference type="ARBA" id="ARBA00022475"/>
    </source>
</evidence>
<feature type="region of interest" description="Disordered" evidence="12">
    <location>
        <begin position="317"/>
        <end position="361"/>
    </location>
</feature>
<evidence type="ECO:0000256" key="8">
    <source>
        <dbReference type="ARBA" id="ARBA00023170"/>
    </source>
</evidence>
<evidence type="ECO:0000256" key="7">
    <source>
        <dbReference type="ARBA" id="ARBA00023136"/>
    </source>
</evidence>
<feature type="transmembrane region" description="Helical" evidence="13">
    <location>
        <begin position="91"/>
        <end position="110"/>
    </location>
</feature>
<dbReference type="GO" id="GO:0005886">
    <property type="term" value="C:plasma membrane"/>
    <property type="evidence" value="ECO:0007669"/>
    <property type="project" value="UniProtKB-SubCell"/>
</dbReference>
<dbReference type="GO" id="GO:0004875">
    <property type="term" value="F:complement receptor activity"/>
    <property type="evidence" value="ECO:0007669"/>
    <property type="project" value="TreeGrafter"/>
</dbReference>
<keyword evidence="4 13" id="KW-0812">Transmembrane</keyword>
<accession>A0AAV6FEE4</accession>
<dbReference type="GO" id="GO:0007204">
    <property type="term" value="P:positive regulation of cytosolic calcium ion concentration"/>
    <property type="evidence" value="ECO:0007669"/>
    <property type="project" value="TreeGrafter"/>
</dbReference>
<dbReference type="AlphaFoldDB" id="A0AAV6FEE4"/>
<evidence type="ECO:0000313" key="15">
    <source>
        <dbReference type="EMBL" id="KAG5261148.1"/>
    </source>
</evidence>
<organism evidence="15 16">
    <name type="scientific">Alosa alosa</name>
    <name type="common">allis shad</name>
    <dbReference type="NCBI Taxonomy" id="278164"/>
    <lineage>
        <taxon>Eukaryota</taxon>
        <taxon>Metazoa</taxon>
        <taxon>Chordata</taxon>
        <taxon>Craniata</taxon>
        <taxon>Vertebrata</taxon>
        <taxon>Euteleostomi</taxon>
        <taxon>Actinopterygii</taxon>
        <taxon>Neopterygii</taxon>
        <taxon>Teleostei</taxon>
        <taxon>Clupei</taxon>
        <taxon>Clupeiformes</taxon>
        <taxon>Clupeoidei</taxon>
        <taxon>Clupeidae</taxon>
        <taxon>Alosa</taxon>
    </lineage>
</organism>
<evidence type="ECO:0000256" key="3">
    <source>
        <dbReference type="ARBA" id="ARBA00022553"/>
    </source>
</evidence>
<dbReference type="Proteomes" id="UP000823561">
    <property type="component" value="Chromosome 24"/>
</dbReference>
<evidence type="ECO:0000256" key="11">
    <source>
        <dbReference type="ARBA" id="ARBA00025736"/>
    </source>
</evidence>
<keyword evidence="6" id="KW-0297">G-protein coupled receptor</keyword>
<dbReference type="GO" id="GO:0006954">
    <property type="term" value="P:inflammatory response"/>
    <property type="evidence" value="ECO:0007669"/>
    <property type="project" value="TreeGrafter"/>
</dbReference>
<evidence type="ECO:0000256" key="9">
    <source>
        <dbReference type="ARBA" id="ARBA00023180"/>
    </source>
</evidence>
<dbReference type="PRINTS" id="PR00237">
    <property type="entry name" value="GPCRRHODOPSN"/>
</dbReference>
<sequence>MEFVASKLHKFTALAITLSLYLQPSFSSNSFSNNSSLPAKSSSSSSPGLSVSHQVGIGILTVALILGFPGNLFVVWTVLCRVRRRSVTCILVLNLASADALVLLTAPLFLRFLTAGVHGWEFGGAACKTVHYLCAVNMYASIYLIALMSADRWLATSRPFVSQRLRTKRALMAIILALWVLAFLMALPMPFYRSNLQILRHKNISSFFCVPFHWNSVRHEAFQYLTETLLGFLLPFVLIAGCYSSVFRRLRSAMFQGRGRGNCLILLILAAFAVFWLPYHIINILQVIGLLNDWEWGNSHIRNAGLGFMARLFEGTNSDGTSRSSRTSRSSVPDESSAFHKLSRKLTGRGGGGRGGRGESVTINEEDTKKIAELKTLMAVAE</sequence>
<dbReference type="PANTHER" id="PTHR24225:SF72">
    <property type="entry name" value="G-PROTEIN COUPLED RECEPTORS FAMILY 1 PROFILE DOMAIN-CONTAINING PROTEIN-RELATED"/>
    <property type="match status" value="1"/>
</dbReference>
<keyword evidence="9" id="KW-0325">Glycoprotein</keyword>
<proteinExistence type="inferred from homology"/>
<feature type="transmembrane region" description="Helical" evidence="13">
    <location>
        <begin position="221"/>
        <end position="243"/>
    </location>
</feature>
<feature type="transmembrane region" description="Helical" evidence="13">
    <location>
        <begin position="264"/>
        <end position="282"/>
    </location>
</feature>
<dbReference type="SUPFAM" id="SSF81321">
    <property type="entry name" value="Family A G protein-coupled receptor-like"/>
    <property type="match status" value="1"/>
</dbReference>
<evidence type="ECO:0000256" key="1">
    <source>
        <dbReference type="ARBA" id="ARBA00004651"/>
    </source>
</evidence>
<dbReference type="InterPro" id="IPR000276">
    <property type="entry name" value="GPCR_Rhodpsn"/>
</dbReference>
<dbReference type="InterPro" id="IPR017452">
    <property type="entry name" value="GPCR_Rhodpsn_7TM"/>
</dbReference>
<comment type="similarity">
    <text evidence="11">Belongs to the chemokine-like receptor (CMKLR) family.</text>
</comment>